<dbReference type="PATRIC" id="fig|1302.21.peg.1460"/>
<protein>
    <submittedName>
        <fullName evidence="1">Uncharacterized protein</fullName>
    </submittedName>
</protein>
<name>A0A139N631_STRGN</name>
<accession>A0A139N631</accession>
<sequence>MVTSNRNSCIGFTSKFNNFLSSGYPCLPSRRRSLYGNDRKSFSNSWLNCRRKFTGRLYVDCSCFSCFWSGCHYLSYSCLTPLQLTHLGLVSPLIDAHESSRAKRISGFLNDSCLSFYFKYFAVDCFWICANHDRKLGISCNCSYWHFYYWSKFDLVAPSIYQWFSFLDWSGSHI</sequence>
<evidence type="ECO:0000313" key="2">
    <source>
        <dbReference type="Proteomes" id="UP000070096"/>
    </source>
</evidence>
<dbReference type="EMBL" id="LQRC01000192">
    <property type="protein sequence ID" value="KXT71267.1"/>
    <property type="molecule type" value="Genomic_DNA"/>
</dbReference>
<dbReference type="AlphaFoldDB" id="A0A139N631"/>
<reference evidence="1 2" key="1">
    <citation type="submission" date="2016-01" db="EMBL/GenBank/DDBJ databases">
        <title>Highly variable Streptococcus oralis are common among viridans streptococci isolated from primates.</title>
        <authorList>
            <person name="Denapaite D."/>
            <person name="Rieger M."/>
            <person name="Koendgen S."/>
            <person name="Brueckner R."/>
            <person name="Ochigava I."/>
            <person name="Kappeler P."/>
            <person name="Maetz-Rensing K."/>
            <person name="Leendertz F."/>
            <person name="Hakenbeck R."/>
        </authorList>
    </citation>
    <scope>NUCLEOTIDE SEQUENCE [LARGE SCALE GENOMIC DNA]</scope>
    <source>
        <strain evidence="1 2">DD07</strain>
    </source>
</reference>
<organism evidence="1 2">
    <name type="scientific">Streptococcus gordonii</name>
    <dbReference type="NCBI Taxonomy" id="1302"/>
    <lineage>
        <taxon>Bacteria</taxon>
        <taxon>Bacillati</taxon>
        <taxon>Bacillota</taxon>
        <taxon>Bacilli</taxon>
        <taxon>Lactobacillales</taxon>
        <taxon>Streptococcaceae</taxon>
        <taxon>Streptococcus</taxon>
    </lineage>
</organism>
<proteinExistence type="predicted"/>
<gene>
    <name evidence="1" type="ORF">SGODD07_01304</name>
</gene>
<evidence type="ECO:0000313" key="1">
    <source>
        <dbReference type="EMBL" id="KXT71267.1"/>
    </source>
</evidence>
<comment type="caution">
    <text evidence="1">The sequence shown here is derived from an EMBL/GenBank/DDBJ whole genome shotgun (WGS) entry which is preliminary data.</text>
</comment>
<dbReference type="Proteomes" id="UP000070096">
    <property type="component" value="Unassembled WGS sequence"/>
</dbReference>